<feature type="domain" description="Methyltransferase" evidence="1">
    <location>
        <begin position="50"/>
        <end position="145"/>
    </location>
</feature>
<dbReference type="CDD" id="cd02440">
    <property type="entry name" value="AdoMet_MTases"/>
    <property type="match status" value="1"/>
</dbReference>
<organism evidence="2">
    <name type="scientific">marine sediment metagenome</name>
    <dbReference type="NCBI Taxonomy" id="412755"/>
    <lineage>
        <taxon>unclassified sequences</taxon>
        <taxon>metagenomes</taxon>
        <taxon>ecological metagenomes</taxon>
    </lineage>
</organism>
<dbReference type="AlphaFoldDB" id="X0ZKG8"/>
<reference evidence="2" key="1">
    <citation type="journal article" date="2014" name="Front. Microbiol.">
        <title>High frequency of phylogenetically diverse reductive dehalogenase-homologous genes in deep subseafloor sedimentary metagenomes.</title>
        <authorList>
            <person name="Kawai M."/>
            <person name="Futagami T."/>
            <person name="Toyoda A."/>
            <person name="Takaki Y."/>
            <person name="Nishi S."/>
            <person name="Hori S."/>
            <person name="Arai W."/>
            <person name="Tsubouchi T."/>
            <person name="Morono Y."/>
            <person name="Uchiyama I."/>
            <person name="Ito T."/>
            <person name="Fujiyama A."/>
            <person name="Inagaki F."/>
            <person name="Takami H."/>
        </authorList>
    </citation>
    <scope>NUCLEOTIDE SEQUENCE</scope>
    <source>
        <strain evidence="2">Expedition CK06-06</strain>
    </source>
</reference>
<dbReference type="Pfam" id="PF13649">
    <property type="entry name" value="Methyltransf_25"/>
    <property type="match status" value="1"/>
</dbReference>
<dbReference type="InterPro" id="IPR041698">
    <property type="entry name" value="Methyltransf_25"/>
</dbReference>
<dbReference type="InterPro" id="IPR029063">
    <property type="entry name" value="SAM-dependent_MTases_sf"/>
</dbReference>
<dbReference type="PANTHER" id="PTHR43591">
    <property type="entry name" value="METHYLTRANSFERASE"/>
    <property type="match status" value="1"/>
</dbReference>
<gene>
    <name evidence="2" type="ORF">S01H4_07332</name>
</gene>
<dbReference type="PANTHER" id="PTHR43591:SF110">
    <property type="entry name" value="RHODANESE DOMAIN-CONTAINING PROTEIN"/>
    <property type="match status" value="1"/>
</dbReference>
<name>X0ZKG8_9ZZZZ</name>
<evidence type="ECO:0000313" key="2">
    <source>
        <dbReference type="EMBL" id="GAG60848.1"/>
    </source>
</evidence>
<sequence length="265" mass="30495">MTKKTKSTLFHDKIAEKYESLYTDPYWQLYFKVTWHNLKKYIPKKKKAIILDAGGGTGLWSRKLAKLGFDLVCTDIAQKMLDIGFKQAKKEKLDKQIEFKNVDITNMKCFKDNSFDMVIAQGDPVGYCDNPQKAIKELSRVAKKGAHVSVSIDSFYSMIGRFLSGKDFKSLDKLLKIHISEFAGEYPQYNFTIDELKKMFETSGFKVVDIIGKLVFTRFIPRENLNKILTDEKFFKKILKIENQFNNEPSIVGLSGHIQITGKKT</sequence>
<dbReference type="EMBL" id="BART01002388">
    <property type="protein sequence ID" value="GAG60848.1"/>
    <property type="molecule type" value="Genomic_DNA"/>
</dbReference>
<comment type="caution">
    <text evidence="2">The sequence shown here is derived from an EMBL/GenBank/DDBJ whole genome shotgun (WGS) entry which is preliminary data.</text>
</comment>
<evidence type="ECO:0000259" key="1">
    <source>
        <dbReference type="Pfam" id="PF13649"/>
    </source>
</evidence>
<dbReference type="SUPFAM" id="SSF53335">
    <property type="entry name" value="S-adenosyl-L-methionine-dependent methyltransferases"/>
    <property type="match status" value="1"/>
</dbReference>
<proteinExistence type="predicted"/>
<dbReference type="Gene3D" id="3.40.50.150">
    <property type="entry name" value="Vaccinia Virus protein VP39"/>
    <property type="match status" value="1"/>
</dbReference>
<accession>X0ZKG8</accession>
<protein>
    <recommendedName>
        <fullName evidence="1">Methyltransferase domain-containing protein</fullName>
    </recommendedName>
</protein>